<protein>
    <recommendedName>
        <fullName evidence="2">RNase H type-1 domain-containing protein</fullName>
    </recommendedName>
</protein>
<gene>
    <name evidence="3" type="ORF">Taro_038614</name>
</gene>
<evidence type="ECO:0000313" key="4">
    <source>
        <dbReference type="Proteomes" id="UP000652761"/>
    </source>
</evidence>
<keyword evidence="4" id="KW-1185">Reference proteome</keyword>
<evidence type="ECO:0000313" key="3">
    <source>
        <dbReference type="EMBL" id="MQM05801.1"/>
    </source>
</evidence>
<dbReference type="EMBL" id="NMUH01003477">
    <property type="protein sequence ID" value="MQM05801.1"/>
    <property type="molecule type" value="Genomic_DNA"/>
</dbReference>
<comment type="caution">
    <text evidence="3">The sequence shown here is derived from an EMBL/GenBank/DDBJ whole genome shotgun (WGS) entry which is preliminary data.</text>
</comment>
<dbReference type="GO" id="GO:0004523">
    <property type="term" value="F:RNA-DNA hybrid ribonuclease activity"/>
    <property type="evidence" value="ECO:0007669"/>
    <property type="project" value="InterPro"/>
</dbReference>
<sequence length="258" mass="28637">MFDDVVVDEEAMGVAARTMQSVRTIVYSFHIKGKDLSPWQRSLLTSWGIKLEAVQLAPPRLIRWFTPPPGGLKLNVDGAFKRSTGVVGGRGILRNSNGDIVFAYAAAYSEVNSSIEAEALALCDGLSICCDMGIHSAAVESDSLVLVQIINGKSSCPWRLLYIMHDVSIKCRLVRISVSHVYREANQDIKAQMEMFRIRRRSCDFGRFTESSFRRQAPKSNMELFLFGRPKRGKSASPPSTAREAASSTRSKHILGHK</sequence>
<dbReference type="PANTHER" id="PTHR47723:SF19">
    <property type="entry name" value="POLYNUCLEOTIDYL TRANSFERASE, RIBONUCLEASE H-LIKE SUPERFAMILY PROTEIN"/>
    <property type="match status" value="1"/>
</dbReference>
<dbReference type="Proteomes" id="UP000652761">
    <property type="component" value="Unassembled WGS sequence"/>
</dbReference>
<proteinExistence type="predicted"/>
<dbReference type="Pfam" id="PF13456">
    <property type="entry name" value="RVT_3"/>
    <property type="match status" value="1"/>
</dbReference>
<dbReference type="AlphaFoldDB" id="A0A843WJS7"/>
<dbReference type="PANTHER" id="PTHR47723">
    <property type="entry name" value="OS05G0353850 PROTEIN"/>
    <property type="match status" value="1"/>
</dbReference>
<evidence type="ECO:0000256" key="1">
    <source>
        <dbReference type="SAM" id="MobiDB-lite"/>
    </source>
</evidence>
<name>A0A843WJS7_COLES</name>
<dbReference type="OrthoDB" id="690769at2759"/>
<dbReference type="InterPro" id="IPR002156">
    <property type="entry name" value="RNaseH_domain"/>
</dbReference>
<dbReference type="Gene3D" id="3.30.420.10">
    <property type="entry name" value="Ribonuclease H-like superfamily/Ribonuclease H"/>
    <property type="match status" value="1"/>
</dbReference>
<feature type="compositionally biased region" description="Low complexity" evidence="1">
    <location>
        <begin position="235"/>
        <end position="249"/>
    </location>
</feature>
<dbReference type="GO" id="GO:0003676">
    <property type="term" value="F:nucleic acid binding"/>
    <property type="evidence" value="ECO:0007669"/>
    <property type="project" value="InterPro"/>
</dbReference>
<feature type="region of interest" description="Disordered" evidence="1">
    <location>
        <begin position="229"/>
        <end position="258"/>
    </location>
</feature>
<dbReference type="CDD" id="cd06222">
    <property type="entry name" value="RNase_H_like"/>
    <property type="match status" value="1"/>
</dbReference>
<reference evidence="3" key="1">
    <citation type="submission" date="2017-07" db="EMBL/GenBank/DDBJ databases">
        <title>Taro Niue Genome Assembly and Annotation.</title>
        <authorList>
            <person name="Atibalentja N."/>
            <person name="Keating K."/>
            <person name="Fields C.J."/>
        </authorList>
    </citation>
    <scope>NUCLEOTIDE SEQUENCE</scope>
    <source>
        <strain evidence="3">Niue_2</strain>
        <tissue evidence="3">Leaf</tissue>
    </source>
</reference>
<accession>A0A843WJS7</accession>
<feature type="domain" description="RNase H type-1" evidence="2">
    <location>
        <begin position="75"/>
        <end position="187"/>
    </location>
</feature>
<dbReference type="InterPro" id="IPR012337">
    <property type="entry name" value="RNaseH-like_sf"/>
</dbReference>
<evidence type="ECO:0000259" key="2">
    <source>
        <dbReference type="Pfam" id="PF13456"/>
    </source>
</evidence>
<dbReference type="InterPro" id="IPR044730">
    <property type="entry name" value="RNase_H-like_dom_plant"/>
</dbReference>
<organism evidence="3 4">
    <name type="scientific">Colocasia esculenta</name>
    <name type="common">Wild taro</name>
    <name type="synonym">Arum esculentum</name>
    <dbReference type="NCBI Taxonomy" id="4460"/>
    <lineage>
        <taxon>Eukaryota</taxon>
        <taxon>Viridiplantae</taxon>
        <taxon>Streptophyta</taxon>
        <taxon>Embryophyta</taxon>
        <taxon>Tracheophyta</taxon>
        <taxon>Spermatophyta</taxon>
        <taxon>Magnoliopsida</taxon>
        <taxon>Liliopsida</taxon>
        <taxon>Araceae</taxon>
        <taxon>Aroideae</taxon>
        <taxon>Colocasieae</taxon>
        <taxon>Colocasia</taxon>
    </lineage>
</organism>
<dbReference type="SUPFAM" id="SSF53098">
    <property type="entry name" value="Ribonuclease H-like"/>
    <property type="match status" value="1"/>
</dbReference>
<dbReference type="InterPro" id="IPR053151">
    <property type="entry name" value="RNase_H-like"/>
</dbReference>
<dbReference type="InterPro" id="IPR036397">
    <property type="entry name" value="RNaseH_sf"/>
</dbReference>